<accession>A0A9D4QC77</accession>
<keyword evidence="2" id="KW-0732">Signal</keyword>
<evidence type="ECO:0000256" key="1">
    <source>
        <dbReference type="SAM" id="MobiDB-lite"/>
    </source>
</evidence>
<dbReference type="PANTHER" id="PTHR24637:SF377">
    <property type="entry name" value="COLLAGEN TYPE IX ALPHA 1 CHAIN"/>
    <property type="match status" value="1"/>
</dbReference>
<reference evidence="3" key="1">
    <citation type="journal article" date="2020" name="Cell">
        <title>Large-Scale Comparative Analyses of Tick Genomes Elucidate Their Genetic Diversity and Vector Capacities.</title>
        <authorList>
            <consortium name="Tick Genome and Microbiome Consortium (TIGMIC)"/>
            <person name="Jia N."/>
            <person name="Wang J."/>
            <person name="Shi W."/>
            <person name="Du L."/>
            <person name="Sun Y."/>
            <person name="Zhan W."/>
            <person name="Jiang J.F."/>
            <person name="Wang Q."/>
            <person name="Zhang B."/>
            <person name="Ji P."/>
            <person name="Bell-Sakyi L."/>
            <person name="Cui X.M."/>
            <person name="Yuan T.T."/>
            <person name="Jiang B.G."/>
            <person name="Yang W.F."/>
            <person name="Lam T.T."/>
            <person name="Chang Q.C."/>
            <person name="Ding S.J."/>
            <person name="Wang X.J."/>
            <person name="Zhu J.G."/>
            <person name="Ruan X.D."/>
            <person name="Zhao L."/>
            <person name="Wei J.T."/>
            <person name="Ye R.Z."/>
            <person name="Que T.C."/>
            <person name="Du C.H."/>
            <person name="Zhou Y.H."/>
            <person name="Cheng J.X."/>
            <person name="Dai P.F."/>
            <person name="Guo W.B."/>
            <person name="Han X.H."/>
            <person name="Huang E.J."/>
            <person name="Li L.F."/>
            <person name="Wei W."/>
            <person name="Gao Y.C."/>
            <person name="Liu J.Z."/>
            <person name="Shao H.Z."/>
            <person name="Wang X."/>
            <person name="Wang C.C."/>
            <person name="Yang T.C."/>
            <person name="Huo Q.B."/>
            <person name="Li W."/>
            <person name="Chen H.Y."/>
            <person name="Chen S.E."/>
            <person name="Zhou L.G."/>
            <person name="Ni X.B."/>
            <person name="Tian J.H."/>
            <person name="Sheng Y."/>
            <person name="Liu T."/>
            <person name="Pan Y.S."/>
            <person name="Xia L.Y."/>
            <person name="Li J."/>
            <person name="Zhao F."/>
            <person name="Cao W.C."/>
        </authorList>
    </citation>
    <scope>NUCLEOTIDE SEQUENCE</scope>
    <source>
        <strain evidence="3">Rsan-2018</strain>
    </source>
</reference>
<sequence>MARVVLAAVLLAASVVAVSGQYRRYRQRDFGYPERQSLNAVHSGEAPAPAAVPAGYKDISRSHGGVYVEEMSNSYVLGGARRRRRNRFRLVDVPNDQGGFGGQSAPQPRIPGQDNLGGAGFQGAAVPPGVHVEVGVPGFPSETGSLDQAGLNSLGLGKNFEQGGAGSQGAHGEPGLPAIPPEAQGPNVEGRNFPDRRSGTPGEPGRPGKDGIDGRPGKPGGPGELGEPGEMGTPGEPGEPGHPSKDGGPSGVPGSPGRPGKPGPPGLPGPTVGVAAGEDANKHPIDAKNTSGLANEAAKAVPDNNTLAANVGNSTVTTGAALNEVHAQSRPPGRYRRLRQANKRRHHKHGHPRLRSLNH</sequence>
<feature type="chain" id="PRO_5038701661" evidence="2">
    <location>
        <begin position="21"/>
        <end position="359"/>
    </location>
</feature>
<dbReference type="AlphaFoldDB" id="A0A9D4QC77"/>
<dbReference type="VEuPathDB" id="VectorBase:RSAN_027768"/>
<gene>
    <name evidence="3" type="ORF">HPB52_022921</name>
</gene>
<feature type="compositionally biased region" description="Pro residues" evidence="1">
    <location>
        <begin position="259"/>
        <end position="268"/>
    </location>
</feature>
<dbReference type="EMBL" id="JABSTV010001247">
    <property type="protein sequence ID" value="KAH7973205.1"/>
    <property type="molecule type" value="Genomic_DNA"/>
</dbReference>
<evidence type="ECO:0000313" key="4">
    <source>
        <dbReference type="Proteomes" id="UP000821837"/>
    </source>
</evidence>
<evidence type="ECO:0000313" key="3">
    <source>
        <dbReference type="EMBL" id="KAH7973205.1"/>
    </source>
</evidence>
<dbReference type="Proteomes" id="UP000821837">
    <property type="component" value="Chromosome 11"/>
</dbReference>
<dbReference type="PANTHER" id="PTHR24637">
    <property type="entry name" value="COLLAGEN"/>
    <property type="match status" value="1"/>
</dbReference>
<proteinExistence type="predicted"/>
<dbReference type="VEuPathDB" id="VectorBase:RSAN_025758"/>
<comment type="caution">
    <text evidence="3">The sequence shown here is derived from an EMBL/GenBank/DDBJ whole genome shotgun (WGS) entry which is preliminary data.</text>
</comment>
<evidence type="ECO:0000256" key="2">
    <source>
        <dbReference type="SAM" id="SignalP"/>
    </source>
</evidence>
<reference evidence="3" key="2">
    <citation type="submission" date="2021-09" db="EMBL/GenBank/DDBJ databases">
        <authorList>
            <person name="Jia N."/>
            <person name="Wang J."/>
            <person name="Shi W."/>
            <person name="Du L."/>
            <person name="Sun Y."/>
            <person name="Zhan W."/>
            <person name="Jiang J."/>
            <person name="Wang Q."/>
            <person name="Zhang B."/>
            <person name="Ji P."/>
            <person name="Sakyi L.B."/>
            <person name="Cui X."/>
            <person name="Yuan T."/>
            <person name="Jiang B."/>
            <person name="Yang W."/>
            <person name="Lam T.T.-Y."/>
            <person name="Chang Q."/>
            <person name="Ding S."/>
            <person name="Wang X."/>
            <person name="Zhu J."/>
            <person name="Ruan X."/>
            <person name="Zhao L."/>
            <person name="Wei J."/>
            <person name="Que T."/>
            <person name="Du C."/>
            <person name="Cheng J."/>
            <person name="Dai P."/>
            <person name="Han X."/>
            <person name="Huang E."/>
            <person name="Gao Y."/>
            <person name="Liu J."/>
            <person name="Shao H."/>
            <person name="Ye R."/>
            <person name="Li L."/>
            <person name="Wei W."/>
            <person name="Wang X."/>
            <person name="Wang C."/>
            <person name="Huo Q."/>
            <person name="Li W."/>
            <person name="Guo W."/>
            <person name="Chen H."/>
            <person name="Chen S."/>
            <person name="Zhou L."/>
            <person name="Zhou L."/>
            <person name="Ni X."/>
            <person name="Tian J."/>
            <person name="Zhou Y."/>
            <person name="Sheng Y."/>
            <person name="Liu T."/>
            <person name="Pan Y."/>
            <person name="Xia L."/>
            <person name="Li J."/>
            <person name="Zhao F."/>
            <person name="Cao W."/>
        </authorList>
    </citation>
    <scope>NUCLEOTIDE SEQUENCE</scope>
    <source>
        <strain evidence="3">Rsan-2018</strain>
        <tissue evidence="3">Larvae</tissue>
    </source>
</reference>
<feature type="compositionally biased region" description="Basic and acidic residues" evidence="1">
    <location>
        <begin position="206"/>
        <end position="216"/>
    </location>
</feature>
<keyword evidence="4" id="KW-1185">Reference proteome</keyword>
<feature type="region of interest" description="Disordered" evidence="1">
    <location>
        <begin position="92"/>
        <end position="120"/>
    </location>
</feature>
<feature type="region of interest" description="Disordered" evidence="1">
    <location>
        <begin position="323"/>
        <end position="359"/>
    </location>
</feature>
<name>A0A9D4QC77_RHISA</name>
<feature type="compositionally biased region" description="Basic residues" evidence="1">
    <location>
        <begin position="333"/>
        <end position="359"/>
    </location>
</feature>
<organism evidence="3 4">
    <name type="scientific">Rhipicephalus sanguineus</name>
    <name type="common">Brown dog tick</name>
    <name type="synonym">Ixodes sanguineus</name>
    <dbReference type="NCBI Taxonomy" id="34632"/>
    <lineage>
        <taxon>Eukaryota</taxon>
        <taxon>Metazoa</taxon>
        <taxon>Ecdysozoa</taxon>
        <taxon>Arthropoda</taxon>
        <taxon>Chelicerata</taxon>
        <taxon>Arachnida</taxon>
        <taxon>Acari</taxon>
        <taxon>Parasitiformes</taxon>
        <taxon>Ixodida</taxon>
        <taxon>Ixodoidea</taxon>
        <taxon>Ixodidae</taxon>
        <taxon>Rhipicephalinae</taxon>
        <taxon>Rhipicephalus</taxon>
        <taxon>Rhipicephalus</taxon>
    </lineage>
</organism>
<feature type="compositionally biased region" description="Gly residues" evidence="1">
    <location>
        <begin position="217"/>
        <end position="226"/>
    </location>
</feature>
<protein>
    <submittedName>
        <fullName evidence="3">Uncharacterized protein</fullName>
    </submittedName>
</protein>
<feature type="signal peptide" evidence="2">
    <location>
        <begin position="1"/>
        <end position="20"/>
    </location>
</feature>
<feature type="region of interest" description="Disordered" evidence="1">
    <location>
        <begin position="141"/>
        <end position="288"/>
    </location>
</feature>